<reference evidence="2" key="1">
    <citation type="submission" date="2017-02" db="EMBL/GenBank/DDBJ databases">
        <authorList>
            <person name="Daims H."/>
        </authorList>
    </citation>
    <scope>NUCLEOTIDE SEQUENCE [LARGE SCALE GENOMIC DNA]</scope>
</reference>
<keyword evidence="2" id="KW-1185">Reference proteome</keyword>
<proteinExistence type="predicted"/>
<accession>A0A1R4HFJ7</accession>
<organism evidence="1 2">
    <name type="scientific">Crenothrix polyspora</name>
    <dbReference type="NCBI Taxonomy" id="360316"/>
    <lineage>
        <taxon>Bacteria</taxon>
        <taxon>Pseudomonadati</taxon>
        <taxon>Pseudomonadota</taxon>
        <taxon>Gammaproteobacteria</taxon>
        <taxon>Methylococcales</taxon>
        <taxon>Crenotrichaceae</taxon>
        <taxon>Crenothrix</taxon>
    </lineage>
</organism>
<evidence type="ECO:0000313" key="2">
    <source>
        <dbReference type="Proteomes" id="UP000195442"/>
    </source>
</evidence>
<dbReference type="AlphaFoldDB" id="A0A1R4HFJ7"/>
<gene>
    <name evidence="1" type="ORF">CRENPOLYSF2_450008</name>
</gene>
<dbReference type="Proteomes" id="UP000195442">
    <property type="component" value="Unassembled WGS sequence"/>
</dbReference>
<dbReference type="EMBL" id="FUKJ01000390">
    <property type="protein sequence ID" value="SJM95014.1"/>
    <property type="molecule type" value="Genomic_DNA"/>
</dbReference>
<protein>
    <submittedName>
        <fullName evidence="1">Uncharacterized protein</fullName>
    </submittedName>
</protein>
<evidence type="ECO:0000313" key="1">
    <source>
        <dbReference type="EMBL" id="SJM95014.1"/>
    </source>
</evidence>
<name>A0A1R4HFJ7_9GAMM</name>
<sequence length="28" mass="3164">MQAIEFEADAKGRMIEIPEVVKHSHPSI</sequence>